<comment type="cofactor">
    <cofactor evidence="1">
        <name>FAD</name>
        <dbReference type="ChEBI" id="CHEBI:57692"/>
    </cofactor>
</comment>
<evidence type="ECO:0000259" key="4">
    <source>
        <dbReference type="Pfam" id="PF07992"/>
    </source>
</evidence>
<evidence type="ECO:0000259" key="5">
    <source>
        <dbReference type="Pfam" id="PF18267"/>
    </source>
</evidence>
<dbReference type="SUPFAM" id="SSF55424">
    <property type="entry name" value="FAD/NAD-linked reductases, dimerisation (C-terminal) domain"/>
    <property type="match status" value="1"/>
</dbReference>
<evidence type="ECO:0000256" key="1">
    <source>
        <dbReference type="ARBA" id="ARBA00001974"/>
    </source>
</evidence>
<dbReference type="GO" id="GO:0016491">
    <property type="term" value="F:oxidoreductase activity"/>
    <property type="evidence" value="ECO:0007669"/>
    <property type="project" value="InterPro"/>
</dbReference>
<keyword evidence="3" id="KW-0274">FAD</keyword>
<dbReference type="Proteomes" id="UP000034290">
    <property type="component" value="Unassembled WGS sequence"/>
</dbReference>
<dbReference type="PANTHER" id="PTHR43429:SF3">
    <property type="entry name" value="NITRITE REDUCTASE [NAD(P)H]"/>
    <property type="match status" value="1"/>
</dbReference>
<comment type="caution">
    <text evidence="6">The sequence shown here is derived from an EMBL/GenBank/DDBJ whole genome shotgun (WGS) entry which is preliminary data.</text>
</comment>
<organism evidence="6 7">
    <name type="scientific">Candidatus Giovannonibacteria bacterium GW2011_GWA2_53_7</name>
    <dbReference type="NCBI Taxonomy" id="1618650"/>
    <lineage>
        <taxon>Bacteria</taxon>
        <taxon>Candidatus Giovannoniibacteriota</taxon>
    </lineage>
</organism>
<dbReference type="PRINTS" id="PR00411">
    <property type="entry name" value="PNDRDTASEI"/>
</dbReference>
<keyword evidence="2" id="KW-0285">Flavoprotein</keyword>
<protein>
    <submittedName>
        <fullName evidence="6">NAD(P)H-nitrite reductase</fullName>
    </submittedName>
</protein>
<dbReference type="Gene3D" id="3.30.390.30">
    <property type="match status" value="1"/>
</dbReference>
<dbReference type="InterPro" id="IPR041575">
    <property type="entry name" value="Rubredoxin_C"/>
</dbReference>
<dbReference type="SUPFAM" id="SSF51905">
    <property type="entry name" value="FAD/NAD(P)-binding domain"/>
    <property type="match status" value="2"/>
</dbReference>
<dbReference type="InterPro" id="IPR023753">
    <property type="entry name" value="FAD/NAD-binding_dom"/>
</dbReference>
<reference evidence="6 7" key="1">
    <citation type="journal article" date="2015" name="Nature">
        <title>rRNA introns, odd ribosomes, and small enigmatic genomes across a large radiation of phyla.</title>
        <authorList>
            <person name="Brown C.T."/>
            <person name="Hug L.A."/>
            <person name="Thomas B.C."/>
            <person name="Sharon I."/>
            <person name="Castelle C.J."/>
            <person name="Singh A."/>
            <person name="Wilkins M.J."/>
            <person name="Williams K.H."/>
            <person name="Banfield J.F."/>
        </authorList>
    </citation>
    <scope>NUCLEOTIDE SEQUENCE [LARGE SCALE GENOMIC DNA]</scope>
</reference>
<dbReference type="PRINTS" id="PR00368">
    <property type="entry name" value="FADPNR"/>
</dbReference>
<evidence type="ECO:0000256" key="3">
    <source>
        <dbReference type="ARBA" id="ARBA00022827"/>
    </source>
</evidence>
<name>A0A0G1XZS0_9BACT</name>
<dbReference type="EMBL" id="LCRM01000018">
    <property type="protein sequence ID" value="KKW36663.1"/>
    <property type="molecule type" value="Genomic_DNA"/>
</dbReference>
<dbReference type="PANTHER" id="PTHR43429">
    <property type="entry name" value="PYRIDINE NUCLEOTIDE-DISULFIDE OXIDOREDUCTASE DOMAIN-CONTAINING"/>
    <property type="match status" value="1"/>
</dbReference>
<dbReference type="InterPro" id="IPR016156">
    <property type="entry name" value="FAD/NAD-linked_Rdtase_dimer_sf"/>
</dbReference>
<feature type="domain" description="NADH-rubredoxin oxidoreductase C-terminal" evidence="5">
    <location>
        <begin position="324"/>
        <end position="388"/>
    </location>
</feature>
<evidence type="ECO:0000313" key="7">
    <source>
        <dbReference type="Proteomes" id="UP000034290"/>
    </source>
</evidence>
<dbReference type="InterPro" id="IPR036188">
    <property type="entry name" value="FAD/NAD-bd_sf"/>
</dbReference>
<dbReference type="InterPro" id="IPR050260">
    <property type="entry name" value="FAD-bd_OxRdtase"/>
</dbReference>
<dbReference type="AlphaFoldDB" id="A0A0G1XZS0"/>
<accession>A0A0G1XZS0</accession>
<dbReference type="Gene3D" id="3.50.50.60">
    <property type="entry name" value="FAD/NAD(P)-binding domain"/>
    <property type="match status" value="2"/>
</dbReference>
<dbReference type="Pfam" id="PF18267">
    <property type="entry name" value="Rubredoxin_C"/>
    <property type="match status" value="1"/>
</dbReference>
<feature type="domain" description="FAD/NAD(P)-binding" evidence="4">
    <location>
        <begin position="3"/>
        <end position="301"/>
    </location>
</feature>
<dbReference type="Pfam" id="PF07992">
    <property type="entry name" value="Pyr_redox_2"/>
    <property type="match status" value="1"/>
</dbReference>
<sequence>MTRYVIIGAGIEGTTAAEEIRKRDETGEIVLIGEEEHTLYSRVLLPHYIKSKIPREKCFLKKETWYAEKQIEYLRGERVKEIDTKNKHVVLLKAGREIPYDKLLITTGGEPRGVEENPRGVSYLQTLDDADHLLQLLAEVAGNKEARAVVYGGGFIACEYLNIFKHFGLSTTCFFRGPWFWSRVLDEESGRLITETIEKNGVIVLSETTLKGVLGEQELAEIQTTRGEVRASILGVGVGLERDLSWITDAGIDIGSGVMTNAFLETNAPDVYSAGDIVEFEDAVTGKPMMGGNWTNALMQGRAVGKTMAGERTEYRLVTSYATNVFGLEIIFVGDTRRESSDEVVVRGERSSGYVVQLFLSKNRLIGATLIGGNADRMTIIKLIDQQIDLGLWREKLSNPGLSLKEIN</sequence>
<gene>
    <name evidence="6" type="ORF">UY81_C0018G0002</name>
</gene>
<evidence type="ECO:0000313" key="6">
    <source>
        <dbReference type="EMBL" id="KKW36663.1"/>
    </source>
</evidence>
<evidence type="ECO:0000256" key="2">
    <source>
        <dbReference type="ARBA" id="ARBA00022630"/>
    </source>
</evidence>
<proteinExistence type="predicted"/>